<reference evidence="8" key="1">
    <citation type="submission" date="2017-02" db="UniProtKB">
        <authorList>
            <consortium name="WormBaseParasite"/>
        </authorList>
    </citation>
    <scope>IDENTIFICATION</scope>
</reference>
<feature type="transmembrane region" description="Helical" evidence="5">
    <location>
        <begin position="12"/>
        <end position="34"/>
    </location>
</feature>
<dbReference type="Pfam" id="PF10328">
    <property type="entry name" value="7TM_GPCR_Srx"/>
    <property type="match status" value="1"/>
</dbReference>
<evidence type="ECO:0000256" key="1">
    <source>
        <dbReference type="ARBA" id="ARBA00004370"/>
    </source>
</evidence>
<dbReference type="PROSITE" id="PS50262">
    <property type="entry name" value="G_PROTEIN_RECEP_F1_2"/>
    <property type="match status" value="1"/>
</dbReference>
<dbReference type="SUPFAM" id="SSF81321">
    <property type="entry name" value="Family A G protein-coupled receptor-like"/>
    <property type="match status" value="1"/>
</dbReference>
<dbReference type="AlphaFoldDB" id="A0A0R3RTK8"/>
<evidence type="ECO:0000313" key="7">
    <source>
        <dbReference type="Proteomes" id="UP000050640"/>
    </source>
</evidence>
<feature type="transmembrane region" description="Helical" evidence="5">
    <location>
        <begin position="208"/>
        <end position="227"/>
    </location>
</feature>
<dbReference type="CDD" id="cd00637">
    <property type="entry name" value="7tm_classA_rhodopsin-like"/>
    <property type="match status" value="1"/>
</dbReference>
<keyword evidence="2 5" id="KW-0812">Transmembrane</keyword>
<accession>A0A0R3RTK8</accession>
<protein>
    <submittedName>
        <fullName evidence="8">G_PROTEIN_RECEP_F1_2 domain-containing protein</fullName>
    </submittedName>
</protein>
<dbReference type="InterPro" id="IPR017452">
    <property type="entry name" value="GPCR_Rhodpsn_7TM"/>
</dbReference>
<keyword evidence="7" id="KW-1185">Reference proteome</keyword>
<dbReference type="WBParaSite" id="EEL_0000529501-mRNA-1">
    <property type="protein sequence ID" value="EEL_0000529501-mRNA-1"/>
    <property type="gene ID" value="EEL_0000529501"/>
</dbReference>
<feature type="transmembrane region" description="Helical" evidence="5">
    <location>
        <begin position="130"/>
        <end position="148"/>
    </location>
</feature>
<dbReference type="Proteomes" id="UP000050640">
    <property type="component" value="Unplaced"/>
</dbReference>
<organism evidence="7 8">
    <name type="scientific">Elaeophora elaphi</name>
    <dbReference type="NCBI Taxonomy" id="1147741"/>
    <lineage>
        <taxon>Eukaryota</taxon>
        <taxon>Metazoa</taxon>
        <taxon>Ecdysozoa</taxon>
        <taxon>Nematoda</taxon>
        <taxon>Chromadorea</taxon>
        <taxon>Rhabditida</taxon>
        <taxon>Spirurina</taxon>
        <taxon>Spiruromorpha</taxon>
        <taxon>Filarioidea</taxon>
        <taxon>Onchocercidae</taxon>
        <taxon>Elaeophora</taxon>
    </lineage>
</organism>
<dbReference type="Gene3D" id="1.20.1070.10">
    <property type="entry name" value="Rhodopsin 7-helix transmembrane proteins"/>
    <property type="match status" value="1"/>
</dbReference>
<evidence type="ECO:0000313" key="8">
    <source>
        <dbReference type="WBParaSite" id="EEL_0000529501-mRNA-1"/>
    </source>
</evidence>
<feature type="transmembrane region" description="Helical" evidence="5">
    <location>
        <begin position="180"/>
        <end position="199"/>
    </location>
</feature>
<keyword evidence="3 5" id="KW-1133">Transmembrane helix</keyword>
<evidence type="ECO:0000256" key="2">
    <source>
        <dbReference type="ARBA" id="ARBA00022692"/>
    </source>
</evidence>
<feature type="transmembrane region" description="Helical" evidence="5">
    <location>
        <begin position="233"/>
        <end position="256"/>
    </location>
</feature>
<keyword evidence="4 5" id="KW-0472">Membrane</keyword>
<name>A0A0R3RTK8_9BILA</name>
<sequence>MDEHNHSEDSIAMACIIVAWIFGLLSNCLALYVTRTMSYFRNAYGILCSSFLICNLQSISVLFTWCTIVLAVRLPILSSSELFLARLIGVLVNGPYYGSLFSHFFVALNRFCAVAYPIKYNNLWTESKALVAGFMSYILGTVLCLTHLCKECSLLFNKNFSYRFSYEDSYYGRLCAKADAAASMFIALMIACVDFITFVKTVAYRKSCLISFIYITSAIIIVVHPFLFTDKWLLFTSSTITWILMQSMDGIVILTFNRKLIWKTTSRNAKSIMPVTTFFQLQSITRH</sequence>
<feature type="domain" description="G-protein coupled receptors family 1 profile" evidence="6">
    <location>
        <begin position="26"/>
        <end position="287"/>
    </location>
</feature>
<evidence type="ECO:0000256" key="3">
    <source>
        <dbReference type="ARBA" id="ARBA00022989"/>
    </source>
</evidence>
<proteinExistence type="predicted"/>
<dbReference type="PANTHER" id="PTHR23017">
    <property type="entry name" value="SERPENTINE RECEPTOR, CLASS X"/>
    <property type="match status" value="1"/>
</dbReference>
<feature type="transmembrane region" description="Helical" evidence="5">
    <location>
        <begin position="46"/>
        <end position="76"/>
    </location>
</feature>
<comment type="subcellular location">
    <subcellularLocation>
        <location evidence="1">Membrane</location>
    </subcellularLocation>
</comment>
<dbReference type="InterPro" id="IPR019430">
    <property type="entry name" value="7TM_GPCR_serpentine_rcpt_Srx"/>
</dbReference>
<dbReference type="STRING" id="1147741.A0A0R3RTK8"/>
<evidence type="ECO:0000259" key="6">
    <source>
        <dbReference type="PROSITE" id="PS50262"/>
    </source>
</evidence>
<evidence type="ECO:0000256" key="5">
    <source>
        <dbReference type="SAM" id="Phobius"/>
    </source>
</evidence>
<dbReference type="GO" id="GO:0016020">
    <property type="term" value="C:membrane"/>
    <property type="evidence" value="ECO:0007669"/>
    <property type="project" value="UniProtKB-SubCell"/>
</dbReference>
<evidence type="ECO:0000256" key="4">
    <source>
        <dbReference type="ARBA" id="ARBA00023136"/>
    </source>
</evidence>